<dbReference type="GO" id="GO:0003887">
    <property type="term" value="F:DNA-directed DNA polymerase activity"/>
    <property type="evidence" value="ECO:0007669"/>
    <property type="project" value="UniProtKB-KW"/>
</dbReference>
<evidence type="ECO:0000256" key="1">
    <source>
        <dbReference type="ARBA" id="ARBA00012417"/>
    </source>
</evidence>
<comment type="caution">
    <text evidence="11">The sequence shown here is derived from an EMBL/GenBank/DDBJ whole genome shotgun (WGS) entry which is preliminary data.</text>
</comment>
<reference evidence="11" key="1">
    <citation type="submission" date="2020-12" db="EMBL/GenBank/DDBJ databases">
        <title>Vagococcus allomyrinae sp. nov. and Enterococcus lavae sp. nov., isolated from the larvae of Allomyrina dichotoma.</title>
        <authorList>
            <person name="Lee S.D."/>
        </authorList>
    </citation>
    <scope>NUCLEOTIDE SEQUENCE</scope>
    <source>
        <strain evidence="11">BWB3-3</strain>
    </source>
</reference>
<dbReference type="Gene3D" id="3.40.50.300">
    <property type="entry name" value="P-loop containing nucleotide triphosphate hydrolases"/>
    <property type="match status" value="1"/>
</dbReference>
<keyword evidence="5" id="KW-0235">DNA replication</keyword>
<dbReference type="Pfam" id="PF21694">
    <property type="entry name" value="DNA_pol3_delta_C"/>
    <property type="match status" value="1"/>
</dbReference>
<proteinExistence type="inferred from homology"/>
<keyword evidence="12" id="KW-1185">Reference proteome</keyword>
<dbReference type="EC" id="2.7.7.7" evidence="1"/>
<feature type="domain" description="DNA polymerase III delta subunit-like C-terminal" evidence="10">
    <location>
        <begin position="217"/>
        <end position="337"/>
    </location>
</feature>
<evidence type="ECO:0000256" key="6">
    <source>
        <dbReference type="ARBA" id="ARBA00022932"/>
    </source>
</evidence>
<evidence type="ECO:0000256" key="3">
    <source>
        <dbReference type="ARBA" id="ARBA00022679"/>
    </source>
</evidence>
<evidence type="ECO:0000259" key="9">
    <source>
        <dbReference type="Pfam" id="PF06144"/>
    </source>
</evidence>
<dbReference type="InterPro" id="IPR048466">
    <property type="entry name" value="DNA_pol3_delta-like_C"/>
</dbReference>
<dbReference type="PANTHER" id="PTHR34388:SF1">
    <property type="entry name" value="DNA POLYMERASE III SUBUNIT DELTA"/>
    <property type="match status" value="1"/>
</dbReference>
<dbReference type="InterPro" id="IPR005790">
    <property type="entry name" value="DNA_polIII_delta"/>
</dbReference>
<organism evidence="11 12">
    <name type="scientific">Vagococcus allomyrinae</name>
    <dbReference type="NCBI Taxonomy" id="2794353"/>
    <lineage>
        <taxon>Bacteria</taxon>
        <taxon>Bacillati</taxon>
        <taxon>Bacillota</taxon>
        <taxon>Bacilli</taxon>
        <taxon>Lactobacillales</taxon>
        <taxon>Enterococcaceae</taxon>
        <taxon>Vagococcus</taxon>
    </lineage>
</organism>
<evidence type="ECO:0000256" key="7">
    <source>
        <dbReference type="ARBA" id="ARBA00034754"/>
    </source>
</evidence>
<evidence type="ECO:0000256" key="5">
    <source>
        <dbReference type="ARBA" id="ARBA00022705"/>
    </source>
</evidence>
<evidence type="ECO:0000313" key="11">
    <source>
        <dbReference type="EMBL" id="MBP1043128.1"/>
    </source>
</evidence>
<dbReference type="Gene3D" id="1.20.272.10">
    <property type="match status" value="1"/>
</dbReference>
<dbReference type="Proteomes" id="UP000674938">
    <property type="component" value="Unassembled WGS sequence"/>
</dbReference>
<evidence type="ECO:0000256" key="8">
    <source>
        <dbReference type="ARBA" id="ARBA00049244"/>
    </source>
</evidence>
<protein>
    <recommendedName>
        <fullName evidence="2">DNA polymerase III subunit delta</fullName>
        <ecNumber evidence="1">2.7.7.7</ecNumber>
    </recommendedName>
</protein>
<dbReference type="EMBL" id="JAEEGA010000014">
    <property type="protein sequence ID" value="MBP1043128.1"/>
    <property type="molecule type" value="Genomic_DNA"/>
</dbReference>
<sequence>MSLQQELKKIKAGQLAPVYLVLGEERFLSDTFKREITKQIIQTEDDELNFASFDMTETNLSLAVEEANTIPFFGDYRLVNLENPYFLTGEKGTGGLEHNIAELTAYLNAPSTTTILVVYANYEKLDERKKIVKLLKKSAVLIDVKAMEEKEVRQYLQQYIQNEGYDITPEAFDLLLRLTDMDLSKLMGEMTKILLYASDTKKILKPMIESLVPKSLEHNIFDMVTYVMEGRTEQALSLYQDLLLQGEETIKINAILISQFRLMLQIKIMVKLGYQQSNIVDVLKIHPYRVKMAMQQTRKFELDPLKATFSELVENDYRIKTGQMAKELIFELFLLNYSRK</sequence>
<dbReference type="InterPro" id="IPR027417">
    <property type="entry name" value="P-loop_NTPase"/>
</dbReference>
<comment type="catalytic activity">
    <reaction evidence="8">
        <text>DNA(n) + a 2'-deoxyribonucleoside 5'-triphosphate = DNA(n+1) + diphosphate</text>
        <dbReference type="Rhea" id="RHEA:22508"/>
        <dbReference type="Rhea" id="RHEA-COMP:17339"/>
        <dbReference type="Rhea" id="RHEA-COMP:17340"/>
        <dbReference type="ChEBI" id="CHEBI:33019"/>
        <dbReference type="ChEBI" id="CHEBI:61560"/>
        <dbReference type="ChEBI" id="CHEBI:173112"/>
        <dbReference type="EC" id="2.7.7.7"/>
    </reaction>
</comment>
<dbReference type="InterPro" id="IPR008921">
    <property type="entry name" value="DNA_pol3_clamp-load_cplx_C"/>
</dbReference>
<dbReference type="RefSeq" id="WP_209530937.1">
    <property type="nucleotide sequence ID" value="NZ_JAEEGA010000014.1"/>
</dbReference>
<dbReference type="Gene3D" id="1.10.8.60">
    <property type="match status" value="1"/>
</dbReference>
<accession>A0A940PFR2</accession>
<dbReference type="GO" id="GO:0003677">
    <property type="term" value="F:DNA binding"/>
    <property type="evidence" value="ECO:0007669"/>
    <property type="project" value="InterPro"/>
</dbReference>
<evidence type="ECO:0000313" key="12">
    <source>
        <dbReference type="Proteomes" id="UP000674938"/>
    </source>
</evidence>
<gene>
    <name evidence="11" type="primary">holA</name>
    <name evidence="11" type="ORF">I6N95_19095</name>
</gene>
<dbReference type="SUPFAM" id="SSF48019">
    <property type="entry name" value="post-AAA+ oligomerization domain-like"/>
    <property type="match status" value="1"/>
</dbReference>
<evidence type="ECO:0000259" key="10">
    <source>
        <dbReference type="Pfam" id="PF21694"/>
    </source>
</evidence>
<dbReference type="GO" id="GO:0009360">
    <property type="term" value="C:DNA polymerase III complex"/>
    <property type="evidence" value="ECO:0007669"/>
    <property type="project" value="InterPro"/>
</dbReference>
<keyword evidence="6" id="KW-0239">DNA-directed DNA polymerase</keyword>
<evidence type="ECO:0000256" key="4">
    <source>
        <dbReference type="ARBA" id="ARBA00022695"/>
    </source>
</evidence>
<dbReference type="Pfam" id="PF06144">
    <property type="entry name" value="DNA_pol3_delta"/>
    <property type="match status" value="1"/>
</dbReference>
<comment type="similarity">
    <text evidence="7">Belongs to the DNA polymerase HolA subunit family.</text>
</comment>
<dbReference type="PANTHER" id="PTHR34388">
    <property type="entry name" value="DNA POLYMERASE III SUBUNIT DELTA"/>
    <property type="match status" value="1"/>
</dbReference>
<keyword evidence="3 11" id="KW-0808">Transferase</keyword>
<dbReference type="NCBIfam" id="TIGR01128">
    <property type="entry name" value="holA"/>
    <property type="match status" value="1"/>
</dbReference>
<name>A0A940PFR2_9ENTE</name>
<dbReference type="SUPFAM" id="SSF52540">
    <property type="entry name" value="P-loop containing nucleoside triphosphate hydrolases"/>
    <property type="match status" value="1"/>
</dbReference>
<evidence type="ECO:0000256" key="2">
    <source>
        <dbReference type="ARBA" id="ARBA00017703"/>
    </source>
</evidence>
<dbReference type="AlphaFoldDB" id="A0A940PFR2"/>
<feature type="domain" description="DNA polymerase III delta N-terminal" evidence="9">
    <location>
        <begin position="19"/>
        <end position="144"/>
    </location>
</feature>
<dbReference type="InterPro" id="IPR010372">
    <property type="entry name" value="DNA_pol3_delta_N"/>
</dbReference>
<keyword evidence="4 11" id="KW-0548">Nucleotidyltransferase</keyword>
<dbReference type="GO" id="GO:0006261">
    <property type="term" value="P:DNA-templated DNA replication"/>
    <property type="evidence" value="ECO:0007669"/>
    <property type="project" value="TreeGrafter"/>
</dbReference>